<proteinExistence type="predicted"/>
<dbReference type="Proteomes" id="UP000029714">
    <property type="component" value="Unassembled WGS sequence"/>
</dbReference>
<protein>
    <submittedName>
        <fullName evidence="2">Group III truncated hemoglobin</fullName>
    </submittedName>
</protein>
<dbReference type="GO" id="GO:0019825">
    <property type="term" value="F:oxygen binding"/>
    <property type="evidence" value="ECO:0007669"/>
    <property type="project" value="InterPro"/>
</dbReference>
<dbReference type="CDD" id="cd08916">
    <property type="entry name" value="TrHb3_P"/>
    <property type="match status" value="1"/>
</dbReference>
<dbReference type="AlphaFoldDB" id="A0A347VNE9"/>
<reference evidence="2" key="3">
    <citation type="submission" date="2018-04" db="EMBL/GenBank/DDBJ databases">
        <authorList>
            <person name="Sheh A."/>
            <person name="Shen Z."/>
            <person name="Mannion A.J."/>
            <person name="Fox J.G."/>
        </authorList>
    </citation>
    <scope>NUCLEOTIDE SEQUENCE</scope>
    <source>
        <strain evidence="2">MIT 97-6194</strain>
    </source>
</reference>
<comment type="caution">
    <text evidence="2">The sequence shown here is derived from an EMBL/GenBank/DDBJ whole genome shotgun (WGS) entry which is preliminary data.</text>
</comment>
<name>A0A347VNE9_9HELI</name>
<reference evidence="2 3" key="1">
    <citation type="journal article" date="2014" name="Genome Announc.">
        <title>Draft genome sequences of eight enterohepatic helicobacter species isolated from both laboratory and wild rodents.</title>
        <authorList>
            <person name="Sheh A."/>
            <person name="Shen Z."/>
            <person name="Fox J.G."/>
        </authorList>
    </citation>
    <scope>NUCLEOTIDE SEQUENCE [LARGE SCALE GENOMIC DNA]</scope>
    <source>
        <strain evidence="2 3">MIT 97-6194</strain>
    </source>
</reference>
<organism evidence="2 3">
    <name type="scientific">Helicobacter saguini</name>
    <dbReference type="NCBI Taxonomy" id="1548018"/>
    <lineage>
        <taxon>Bacteria</taxon>
        <taxon>Pseudomonadati</taxon>
        <taxon>Campylobacterota</taxon>
        <taxon>Epsilonproteobacteria</taxon>
        <taxon>Campylobacterales</taxon>
        <taxon>Helicobacteraceae</taxon>
        <taxon>Helicobacter</taxon>
    </lineage>
</organism>
<keyword evidence="3" id="KW-1185">Reference proteome</keyword>
<dbReference type="RefSeq" id="WP_034571410.1">
    <property type="nucleotide sequence ID" value="NZ_JRMP02000015.1"/>
</dbReference>
<gene>
    <name evidence="1" type="ORF">DCO61_07680</name>
    <name evidence="2" type="ORF">LS64_009070</name>
</gene>
<dbReference type="SUPFAM" id="SSF46458">
    <property type="entry name" value="Globin-like"/>
    <property type="match status" value="1"/>
</dbReference>
<dbReference type="Proteomes" id="UP000477070">
    <property type="component" value="Unassembled WGS sequence"/>
</dbReference>
<reference evidence="2 3" key="2">
    <citation type="journal article" date="2016" name="Infect. Immun.">
        <title>Helicobacter saguini, a Novel Helicobacter Isolated from Cotton-Top Tamarins with Ulcerative Colitis, Has Proinflammatory Properties and Induces Typhlocolitis and Dysplasia in Gnotobiotic IL-10-/- Mice.</title>
        <authorList>
            <person name="Shen Z."/>
            <person name="Mannion A."/>
            <person name="Whary M.T."/>
            <person name="Muthupalani S."/>
            <person name="Sheh A."/>
            <person name="Feng Y."/>
            <person name="Gong G."/>
            <person name="Vandamme P."/>
            <person name="Holcombe H.R."/>
            <person name="Paster B.J."/>
            <person name="Fox J.G."/>
        </authorList>
    </citation>
    <scope>NUCLEOTIDE SEQUENCE [LARGE SCALE GENOMIC DNA]</scope>
    <source>
        <strain evidence="2 3">MIT 97-6194</strain>
    </source>
</reference>
<dbReference type="InterPro" id="IPR012292">
    <property type="entry name" value="Globin/Proto"/>
</dbReference>
<sequence>MKFSEVNDDSINELMDVFYNKVRINPELGPIFNGKVGTDEASWDAHKAKIASFWRLQLLGEQGYNGYPMKAHLELDPFPREFFNTWLGLFEESLNEVYDNPECVGLVLSRANMIAARFQKMMYEFPH</sequence>
<dbReference type="Gene3D" id="1.10.490.10">
    <property type="entry name" value="Globins"/>
    <property type="match status" value="1"/>
</dbReference>
<dbReference type="OrthoDB" id="25954at2"/>
<accession>A0A347VNE9</accession>
<dbReference type="EMBL" id="JRMP02000015">
    <property type="protein sequence ID" value="TLD93255.1"/>
    <property type="molecule type" value="Genomic_DNA"/>
</dbReference>
<dbReference type="InterPro" id="IPR009050">
    <property type="entry name" value="Globin-like_sf"/>
</dbReference>
<evidence type="ECO:0000313" key="4">
    <source>
        <dbReference type="Proteomes" id="UP000477070"/>
    </source>
</evidence>
<dbReference type="GO" id="GO:0020037">
    <property type="term" value="F:heme binding"/>
    <property type="evidence" value="ECO:0007669"/>
    <property type="project" value="InterPro"/>
</dbReference>
<dbReference type="STRING" id="1548018.LS64_05420"/>
<dbReference type="EMBL" id="QBIU01000001">
    <property type="protein sequence ID" value="MWV69882.1"/>
    <property type="molecule type" value="Genomic_DNA"/>
</dbReference>
<reference evidence="1 4" key="4">
    <citation type="submission" date="2019-12" db="EMBL/GenBank/DDBJ databases">
        <title>Multi-Generational Helicobacter saguini Isolates.</title>
        <authorList>
            <person name="Mannion A."/>
            <person name="Shen Z."/>
            <person name="Fox J.G."/>
        </authorList>
    </citation>
    <scope>NUCLEOTIDE SEQUENCE [LARGE SCALE GENOMIC DNA]</scope>
    <source>
        <strain evidence="1">16-048</strain>
        <strain evidence="4">16-048 (F4)</strain>
    </source>
</reference>
<evidence type="ECO:0000313" key="3">
    <source>
        <dbReference type="Proteomes" id="UP000029714"/>
    </source>
</evidence>
<evidence type="ECO:0000313" key="1">
    <source>
        <dbReference type="EMBL" id="MWV69882.1"/>
    </source>
</evidence>
<evidence type="ECO:0000313" key="2">
    <source>
        <dbReference type="EMBL" id="TLD93255.1"/>
    </source>
</evidence>